<dbReference type="FunFam" id="1.10.8.270:FF:000011">
    <property type="entry name" value="TBC1 domain family member 5"/>
    <property type="match status" value="1"/>
</dbReference>
<proteinExistence type="predicted"/>
<dbReference type="GO" id="GO:0005737">
    <property type="term" value="C:cytoplasm"/>
    <property type="evidence" value="ECO:0007669"/>
    <property type="project" value="UniProtKB-ARBA"/>
</dbReference>
<dbReference type="Gene3D" id="1.10.8.270">
    <property type="entry name" value="putative rabgap domain of human tbc1 domain family member 14 like domains"/>
    <property type="match status" value="1"/>
</dbReference>
<accession>A0A2G5B273</accession>
<dbReference type="EMBL" id="KZ303547">
    <property type="protein sequence ID" value="PIA13120.1"/>
    <property type="molecule type" value="Genomic_DNA"/>
</dbReference>
<dbReference type="OrthoDB" id="27140at2759"/>
<dbReference type="InterPro" id="IPR035969">
    <property type="entry name" value="Rab-GAP_TBC_sf"/>
</dbReference>
<dbReference type="SUPFAM" id="SSF47923">
    <property type="entry name" value="Ypt/Rab-GAP domain of gyp1p"/>
    <property type="match status" value="1"/>
</dbReference>
<gene>
    <name evidence="3" type="ORF">COEREDRAFT_49857</name>
</gene>
<keyword evidence="1" id="KW-0343">GTPase activation</keyword>
<feature type="non-terminal residue" evidence="3">
    <location>
        <position position="121"/>
    </location>
</feature>
<dbReference type="STRING" id="763665.A0A2G5B273"/>
<evidence type="ECO:0000259" key="2">
    <source>
        <dbReference type="PROSITE" id="PS50086"/>
    </source>
</evidence>
<protein>
    <submittedName>
        <fullName evidence="3">RabGAP/TBC</fullName>
    </submittedName>
</protein>
<evidence type="ECO:0000256" key="1">
    <source>
        <dbReference type="ARBA" id="ARBA00022468"/>
    </source>
</evidence>
<feature type="domain" description="Rab-GAP TBC" evidence="2">
    <location>
        <begin position="1"/>
        <end position="121"/>
    </location>
</feature>
<reference evidence="3 4" key="1">
    <citation type="journal article" date="2015" name="Genome Biol. Evol.">
        <title>Phylogenomic analyses indicate that early fungi evolved digesting cell walls of algal ancestors of land plants.</title>
        <authorList>
            <person name="Chang Y."/>
            <person name="Wang S."/>
            <person name="Sekimoto S."/>
            <person name="Aerts A.L."/>
            <person name="Choi C."/>
            <person name="Clum A."/>
            <person name="LaButti K.M."/>
            <person name="Lindquist E.A."/>
            <person name="Yee Ngan C."/>
            <person name="Ohm R.A."/>
            <person name="Salamov A.A."/>
            <person name="Grigoriev I.V."/>
            <person name="Spatafora J.W."/>
            <person name="Berbee M.L."/>
        </authorList>
    </citation>
    <scope>NUCLEOTIDE SEQUENCE [LARGE SCALE GENOMIC DNA]</scope>
    <source>
        <strain evidence="3 4">NRRL 1564</strain>
    </source>
</reference>
<dbReference type="PANTHER" id="PTHR22957">
    <property type="entry name" value="TBC1 DOMAIN FAMILY MEMBER GTPASE-ACTIVATING PROTEIN"/>
    <property type="match status" value="1"/>
</dbReference>
<organism evidence="3 4">
    <name type="scientific">Coemansia reversa (strain ATCC 12441 / NRRL 1564)</name>
    <dbReference type="NCBI Taxonomy" id="763665"/>
    <lineage>
        <taxon>Eukaryota</taxon>
        <taxon>Fungi</taxon>
        <taxon>Fungi incertae sedis</taxon>
        <taxon>Zoopagomycota</taxon>
        <taxon>Kickxellomycotina</taxon>
        <taxon>Kickxellomycetes</taxon>
        <taxon>Kickxellales</taxon>
        <taxon>Kickxellaceae</taxon>
        <taxon>Coemansia</taxon>
    </lineage>
</organism>
<name>A0A2G5B273_COERN</name>
<sequence>MHPLSQDEDSPWTQYQRDHSLRHTIAQDVARTFPTESYFRQTHVQQQLSDILLVQAKANGTLQYRQGMHELLAVLLIAVDGDAGATEPAGELRGVLDRRFVEHDAFALFERVMQTCGPWYQ</sequence>
<dbReference type="Pfam" id="PF00566">
    <property type="entry name" value="RabGAP-TBC"/>
    <property type="match status" value="1"/>
</dbReference>
<dbReference type="PROSITE" id="PS50086">
    <property type="entry name" value="TBC_RABGAP"/>
    <property type="match status" value="1"/>
</dbReference>
<dbReference type="Proteomes" id="UP000242474">
    <property type="component" value="Unassembled WGS sequence"/>
</dbReference>
<evidence type="ECO:0000313" key="4">
    <source>
        <dbReference type="Proteomes" id="UP000242474"/>
    </source>
</evidence>
<dbReference type="InterPro" id="IPR000195">
    <property type="entry name" value="Rab-GAP-TBC_dom"/>
</dbReference>
<dbReference type="GO" id="GO:0005096">
    <property type="term" value="F:GTPase activator activity"/>
    <property type="evidence" value="ECO:0007669"/>
    <property type="project" value="UniProtKB-KW"/>
</dbReference>
<dbReference type="AlphaFoldDB" id="A0A2G5B273"/>
<dbReference type="PANTHER" id="PTHR22957:SF337">
    <property type="entry name" value="TBC1 DOMAIN FAMILY MEMBER 5"/>
    <property type="match status" value="1"/>
</dbReference>
<evidence type="ECO:0000313" key="3">
    <source>
        <dbReference type="EMBL" id="PIA13120.1"/>
    </source>
</evidence>
<keyword evidence="4" id="KW-1185">Reference proteome</keyword>